<comment type="function">
    <text evidence="1">May be involved in a process influencing telomere capping.</text>
</comment>
<proteinExistence type="inferred from homology"/>
<feature type="compositionally biased region" description="Basic residues" evidence="8">
    <location>
        <begin position="79"/>
        <end position="94"/>
    </location>
</feature>
<dbReference type="SMART" id="SM01312">
    <property type="entry name" value="RTC4"/>
    <property type="match status" value="1"/>
</dbReference>
<dbReference type="OrthoDB" id="128308at2759"/>
<evidence type="ECO:0000256" key="8">
    <source>
        <dbReference type="SAM" id="MobiDB-lite"/>
    </source>
</evidence>
<dbReference type="EMBL" id="JAGPXD010000001">
    <property type="protein sequence ID" value="KAH7376483.1"/>
    <property type="molecule type" value="Genomic_DNA"/>
</dbReference>
<comment type="subcellular location">
    <subcellularLocation>
        <location evidence="3">Cytoplasm</location>
    </subcellularLocation>
    <subcellularLocation>
        <location evidence="2">Nucleus</location>
    </subcellularLocation>
</comment>
<keyword evidence="11" id="KW-1185">Reference proteome</keyword>
<evidence type="ECO:0000256" key="1">
    <source>
        <dbReference type="ARBA" id="ARBA00002738"/>
    </source>
</evidence>
<dbReference type="Pfam" id="PF14474">
    <property type="entry name" value="RTC4"/>
    <property type="match status" value="1"/>
</dbReference>
<feature type="region of interest" description="Disordered" evidence="8">
    <location>
        <begin position="1"/>
        <end position="272"/>
    </location>
</feature>
<accession>A0A8K0TVY7</accession>
<feature type="compositionally biased region" description="Basic residues" evidence="8">
    <location>
        <begin position="172"/>
        <end position="181"/>
    </location>
</feature>
<evidence type="ECO:0000256" key="3">
    <source>
        <dbReference type="ARBA" id="ARBA00004496"/>
    </source>
</evidence>
<reference evidence="10" key="1">
    <citation type="journal article" date="2021" name="Nat. Commun.">
        <title>Genetic determinants of endophytism in the Arabidopsis root mycobiome.</title>
        <authorList>
            <person name="Mesny F."/>
            <person name="Miyauchi S."/>
            <person name="Thiergart T."/>
            <person name="Pickel B."/>
            <person name="Atanasova L."/>
            <person name="Karlsson M."/>
            <person name="Huettel B."/>
            <person name="Barry K.W."/>
            <person name="Haridas S."/>
            <person name="Chen C."/>
            <person name="Bauer D."/>
            <person name="Andreopoulos W."/>
            <person name="Pangilinan J."/>
            <person name="LaButti K."/>
            <person name="Riley R."/>
            <person name="Lipzen A."/>
            <person name="Clum A."/>
            <person name="Drula E."/>
            <person name="Henrissat B."/>
            <person name="Kohler A."/>
            <person name="Grigoriev I.V."/>
            <person name="Martin F.M."/>
            <person name="Hacquard S."/>
        </authorList>
    </citation>
    <scope>NUCLEOTIDE SEQUENCE</scope>
    <source>
        <strain evidence="10">MPI-CAGE-AT-0016</strain>
    </source>
</reference>
<evidence type="ECO:0000256" key="6">
    <source>
        <dbReference type="ARBA" id="ARBA00022490"/>
    </source>
</evidence>
<comment type="caution">
    <text evidence="10">The sequence shown here is derived from an EMBL/GenBank/DDBJ whole genome shotgun (WGS) entry which is preliminary data.</text>
</comment>
<feature type="compositionally biased region" description="Basic and acidic residues" evidence="8">
    <location>
        <begin position="54"/>
        <end position="68"/>
    </location>
</feature>
<evidence type="ECO:0000313" key="11">
    <source>
        <dbReference type="Proteomes" id="UP000813385"/>
    </source>
</evidence>
<feature type="compositionally biased region" description="Polar residues" evidence="8">
    <location>
        <begin position="250"/>
        <end position="263"/>
    </location>
</feature>
<keyword evidence="6" id="KW-0963">Cytoplasm</keyword>
<dbReference type="Proteomes" id="UP000813385">
    <property type="component" value="Unassembled WGS sequence"/>
</dbReference>
<dbReference type="GO" id="GO:0005737">
    <property type="term" value="C:cytoplasm"/>
    <property type="evidence" value="ECO:0007669"/>
    <property type="project" value="UniProtKB-SubCell"/>
</dbReference>
<sequence length="498" mass="55576">MPILNHRIVGQSAKAKVPRLLSQVPEPRDIHAPPLDTDDDSETLSDDSSSQVRKHADSGSKASSRDITKVNFEASKSTSGRRKGSPLEKKKRLTRGNGSKSASSGTLKTEKEGPSDFEDDEDSDARQSPVRSSMKRSRSSQEQPADGSMDHILDIWNRPKPNKTPGYGKKAILARKVKPRKRELIVPDVVSPGPGRKPRGLILPSQSPSPEKAAPKRLRLPSMSPTPERKVEITAAALFDSPTTKRHESQQIGTESEFDSSQPWPEAPDEDDDLMGDLVSKSISKAEETCPMCYQPVDRALLREFSNGKTLTMRQQMKFCNLHKLQSAKDTWQKRGYPSIEWSGMNRRLKRHHRLLRQIIDGEESHFRKDLAEKLATGQERTLRKTERSLAPGYYGNRGLRLMSEHIIEHFSERLREKAVDDQVISGRGTTVFVSKVLVPELATRLIMEDMSVGLRDARQILVESVDMGDLLQDDVADGGIEAADAMGDRDESMSEAD</sequence>
<protein>
    <recommendedName>
        <fullName evidence="5">Restriction of telomere capping protein 4</fullName>
    </recommendedName>
</protein>
<comment type="similarity">
    <text evidence="4">Belongs to the RTC4 family.</text>
</comment>
<evidence type="ECO:0000256" key="7">
    <source>
        <dbReference type="ARBA" id="ARBA00023242"/>
    </source>
</evidence>
<dbReference type="GO" id="GO:0005634">
    <property type="term" value="C:nucleus"/>
    <property type="evidence" value="ECO:0007669"/>
    <property type="project" value="UniProtKB-SubCell"/>
</dbReference>
<organism evidence="10 11">
    <name type="scientific">Plectosphaerella cucumerina</name>
    <dbReference type="NCBI Taxonomy" id="40658"/>
    <lineage>
        <taxon>Eukaryota</taxon>
        <taxon>Fungi</taxon>
        <taxon>Dikarya</taxon>
        <taxon>Ascomycota</taxon>
        <taxon>Pezizomycotina</taxon>
        <taxon>Sordariomycetes</taxon>
        <taxon>Hypocreomycetidae</taxon>
        <taxon>Glomerellales</taxon>
        <taxon>Plectosphaerellaceae</taxon>
        <taxon>Plectosphaerella</taxon>
    </lineage>
</organism>
<dbReference type="PANTHER" id="PTHR41391">
    <property type="entry name" value="RESTRICTION OF TELOMERE CAPPING PROTEIN 4"/>
    <property type="match status" value="1"/>
</dbReference>
<feature type="compositionally biased region" description="Acidic residues" evidence="8">
    <location>
        <begin position="36"/>
        <end position="45"/>
    </location>
</feature>
<evidence type="ECO:0000313" key="10">
    <source>
        <dbReference type="EMBL" id="KAH7376483.1"/>
    </source>
</evidence>
<feature type="compositionally biased region" description="Polar residues" evidence="8">
    <location>
        <begin position="96"/>
        <end position="107"/>
    </location>
</feature>
<dbReference type="PANTHER" id="PTHR41391:SF1">
    <property type="entry name" value="RESTRICTION OF TELOMERE CAPPING PROTEIN 4"/>
    <property type="match status" value="1"/>
</dbReference>
<evidence type="ECO:0000256" key="2">
    <source>
        <dbReference type="ARBA" id="ARBA00004123"/>
    </source>
</evidence>
<feature type="domain" description="Restriction of telomere capping protein 4 C-terminal" evidence="9">
    <location>
        <begin position="359"/>
        <end position="475"/>
    </location>
</feature>
<evidence type="ECO:0000256" key="5">
    <source>
        <dbReference type="ARBA" id="ARBA00015162"/>
    </source>
</evidence>
<keyword evidence="7" id="KW-0539">Nucleus</keyword>
<name>A0A8K0TVY7_9PEZI</name>
<dbReference type="AlphaFoldDB" id="A0A8K0TVY7"/>
<evidence type="ECO:0000256" key="4">
    <source>
        <dbReference type="ARBA" id="ARBA00009461"/>
    </source>
</evidence>
<evidence type="ECO:0000259" key="9">
    <source>
        <dbReference type="SMART" id="SM01312"/>
    </source>
</evidence>
<dbReference type="InterPro" id="IPR028094">
    <property type="entry name" value="RTC4_C"/>
</dbReference>
<gene>
    <name evidence="10" type="ORF">B0T11DRAFT_272427</name>
</gene>
<dbReference type="InterPro" id="IPR039024">
    <property type="entry name" value="RTC4"/>
</dbReference>